<evidence type="ECO:0000256" key="3">
    <source>
        <dbReference type="ARBA" id="ARBA00005539"/>
    </source>
</evidence>
<evidence type="ECO:0000256" key="2">
    <source>
        <dbReference type="ARBA" id="ARBA00004667"/>
    </source>
</evidence>
<organism evidence="12 13">
    <name type="scientific">Kordiimonas sediminis</name>
    <dbReference type="NCBI Taxonomy" id="1735581"/>
    <lineage>
        <taxon>Bacteria</taxon>
        <taxon>Pseudomonadati</taxon>
        <taxon>Pseudomonadota</taxon>
        <taxon>Alphaproteobacteria</taxon>
        <taxon>Kordiimonadales</taxon>
        <taxon>Kordiimonadaceae</taxon>
        <taxon>Kordiimonas</taxon>
    </lineage>
</organism>
<reference evidence="12" key="1">
    <citation type="journal article" date="2014" name="Int. J. Syst. Evol. Microbiol.">
        <title>Complete genome sequence of Corynebacterium casei LMG S-19264T (=DSM 44701T), isolated from a smear-ripened cheese.</title>
        <authorList>
            <consortium name="US DOE Joint Genome Institute (JGI-PGF)"/>
            <person name="Walter F."/>
            <person name="Albersmeier A."/>
            <person name="Kalinowski J."/>
            <person name="Ruckert C."/>
        </authorList>
    </citation>
    <scope>NUCLEOTIDE SEQUENCE</scope>
    <source>
        <strain evidence="12">KCTC 42590</strain>
    </source>
</reference>
<dbReference type="InterPro" id="IPR045864">
    <property type="entry name" value="aa-tRNA-synth_II/BPL/LPL"/>
</dbReference>
<evidence type="ECO:0000313" key="13">
    <source>
        <dbReference type="Proteomes" id="UP000630923"/>
    </source>
</evidence>
<protein>
    <recommendedName>
        <fullName evidence="6 9">ATP phosphoribosyltransferase regulatory subunit</fullName>
    </recommendedName>
</protein>
<dbReference type="AlphaFoldDB" id="A0A919E7X3"/>
<dbReference type="SUPFAM" id="SSF55681">
    <property type="entry name" value="Class II aaRS and biotin synthetases"/>
    <property type="match status" value="1"/>
</dbReference>
<dbReference type="PANTHER" id="PTHR43707:SF1">
    <property type="entry name" value="HISTIDINE--TRNA LIGASE, MITOCHONDRIAL-RELATED"/>
    <property type="match status" value="1"/>
</dbReference>
<dbReference type="GO" id="GO:0005737">
    <property type="term" value="C:cytoplasm"/>
    <property type="evidence" value="ECO:0007669"/>
    <property type="project" value="UniProtKB-SubCell"/>
</dbReference>
<feature type="binding site" evidence="10">
    <location>
        <position position="123"/>
    </location>
    <ligand>
        <name>L-histidine</name>
        <dbReference type="ChEBI" id="CHEBI:57595"/>
    </ligand>
</feature>
<dbReference type="GO" id="GO:0006427">
    <property type="term" value="P:histidyl-tRNA aminoacylation"/>
    <property type="evidence" value="ECO:0007669"/>
    <property type="project" value="TreeGrafter"/>
</dbReference>
<keyword evidence="7 9" id="KW-0963">Cytoplasm</keyword>
<feature type="binding site" evidence="10">
    <location>
        <position position="137"/>
    </location>
    <ligand>
        <name>L-histidine</name>
        <dbReference type="ChEBI" id="CHEBI:57595"/>
    </ligand>
</feature>
<gene>
    <name evidence="9 12" type="primary">hisZ</name>
    <name evidence="12" type="ORF">GCM10017044_17440</name>
</gene>
<sequence length="392" mass="42536">MTGPFKKMTGNAYARQALLPGGFRDVLAPAADYEYSAVRQLLKVFGHYGYDRVSPPLVEYEDSLLTGPGSTHANQMFRLMDTDTQKVMAVRADMTVQMSRLAATRLQNAPRPLRLAYAGNVLRVKGSQLRPARQFMQVGFELIGSDALEAELEVIKIAVEALESVGIRDLSIDLTVAPFIRELLTAFDLEGDDLAQTVSALSAKDAHGFDALPDKAATIFSALISAAGSAREALSVIEGLTLPKKTGTLIKRVRSLVDAIEESMPSVAVTFDPSETHGFEYKTGIGFAIFARGSNTELGRGGRYHVDHPDIDAEEATGFSVYMDTLMSALPAPKSGKKLFIPVATPAEMVKRLHSDGWRTIQGLTETADASKEARRLLCSHIYLNGSIQPLD</sequence>
<keyword evidence="12" id="KW-0808">Transferase</keyword>
<keyword evidence="9" id="KW-0368">Histidine biosynthesis</keyword>
<proteinExistence type="inferred from homology"/>
<dbReference type="GO" id="GO:0004821">
    <property type="term" value="F:histidine-tRNA ligase activity"/>
    <property type="evidence" value="ECO:0007669"/>
    <property type="project" value="TreeGrafter"/>
</dbReference>
<dbReference type="InterPro" id="IPR006195">
    <property type="entry name" value="aa-tRNA-synth_II"/>
</dbReference>
<dbReference type="GO" id="GO:0000105">
    <property type="term" value="P:L-histidine biosynthetic process"/>
    <property type="evidence" value="ECO:0007669"/>
    <property type="project" value="UniProtKB-UniRule"/>
</dbReference>
<evidence type="ECO:0000256" key="1">
    <source>
        <dbReference type="ARBA" id="ARBA00004496"/>
    </source>
</evidence>
<keyword evidence="12" id="KW-0328">Glycosyltransferase</keyword>
<accession>A0A919E7X3</accession>
<dbReference type="PIRSF" id="PIRSF001549">
    <property type="entry name" value="His-tRNA_synth"/>
    <property type="match status" value="1"/>
</dbReference>
<dbReference type="CDD" id="cd00773">
    <property type="entry name" value="HisRS-like_core"/>
    <property type="match status" value="1"/>
</dbReference>
<dbReference type="Gene3D" id="3.30.930.10">
    <property type="entry name" value="Bira Bifunctional Protein, Domain 2"/>
    <property type="match status" value="1"/>
</dbReference>
<dbReference type="EMBL" id="BNCI01000002">
    <property type="protein sequence ID" value="GHF23430.1"/>
    <property type="molecule type" value="Genomic_DNA"/>
</dbReference>
<evidence type="ECO:0000256" key="6">
    <source>
        <dbReference type="ARBA" id="ARBA00020397"/>
    </source>
</evidence>
<evidence type="ECO:0000256" key="10">
    <source>
        <dbReference type="PIRSR" id="PIRSR001549-1"/>
    </source>
</evidence>
<dbReference type="RefSeq" id="WP_191252040.1">
    <property type="nucleotide sequence ID" value="NZ_BNCI01000002.1"/>
</dbReference>
<keyword evidence="9" id="KW-0028">Amino-acid biosynthesis</keyword>
<feature type="binding site" evidence="10">
    <location>
        <position position="141"/>
    </location>
    <ligand>
        <name>L-histidine</name>
        <dbReference type="ChEBI" id="CHEBI:57595"/>
    </ligand>
</feature>
<dbReference type="InterPro" id="IPR041715">
    <property type="entry name" value="HisRS-like_core"/>
</dbReference>
<evidence type="ECO:0000256" key="5">
    <source>
        <dbReference type="ARBA" id="ARBA00011738"/>
    </source>
</evidence>
<dbReference type="InterPro" id="IPR004516">
    <property type="entry name" value="HisRS/HisZ"/>
</dbReference>
<comment type="similarity">
    <text evidence="3 9">Belongs to the class-II aminoacyl-tRNA synthetase family. HisZ subfamily.</text>
</comment>
<evidence type="ECO:0000259" key="11">
    <source>
        <dbReference type="PROSITE" id="PS50862"/>
    </source>
</evidence>
<dbReference type="InterPro" id="IPR004517">
    <property type="entry name" value="HisZ"/>
</dbReference>
<comment type="caution">
    <text evidence="12">The sequence shown here is derived from an EMBL/GenBank/DDBJ whole genome shotgun (WGS) entry which is preliminary data.</text>
</comment>
<comment type="subunit">
    <text evidence="4 9">Heteromultimer composed of HisG and HisZ subunits.</text>
</comment>
<evidence type="ECO:0000256" key="4">
    <source>
        <dbReference type="ARBA" id="ARBA00011496"/>
    </source>
</evidence>
<dbReference type="Proteomes" id="UP000630923">
    <property type="component" value="Unassembled WGS sequence"/>
</dbReference>
<comment type="subunit">
    <text evidence="5">Homodimer.</text>
</comment>
<name>A0A919E7X3_9PROT</name>
<dbReference type="PANTHER" id="PTHR43707">
    <property type="entry name" value="HISTIDYL-TRNA SYNTHETASE"/>
    <property type="match status" value="1"/>
</dbReference>
<evidence type="ECO:0000256" key="8">
    <source>
        <dbReference type="ARBA" id="ARBA00025246"/>
    </source>
</evidence>
<keyword evidence="13" id="KW-1185">Reference proteome</keyword>
<dbReference type="PROSITE" id="PS50862">
    <property type="entry name" value="AA_TRNA_LIGASE_II"/>
    <property type="match status" value="1"/>
</dbReference>
<reference evidence="12" key="2">
    <citation type="submission" date="2020-09" db="EMBL/GenBank/DDBJ databases">
        <authorList>
            <person name="Sun Q."/>
            <person name="Kim S."/>
        </authorList>
    </citation>
    <scope>NUCLEOTIDE SEQUENCE</scope>
    <source>
        <strain evidence="12">KCTC 42590</strain>
    </source>
</reference>
<evidence type="ECO:0000256" key="7">
    <source>
        <dbReference type="ARBA" id="ARBA00022490"/>
    </source>
</evidence>
<comment type="pathway">
    <text evidence="2 9">Amino-acid biosynthesis; L-histidine biosynthesis; L-histidine from 5-phospho-alpha-D-ribose 1-diphosphate: step 1/9.</text>
</comment>
<evidence type="ECO:0000256" key="9">
    <source>
        <dbReference type="HAMAP-Rule" id="MF_00125"/>
    </source>
</evidence>
<comment type="subcellular location">
    <subcellularLocation>
        <location evidence="1 9">Cytoplasm</location>
    </subcellularLocation>
</comment>
<comment type="function">
    <text evidence="8 9">Required for the first step of histidine biosynthesis. May allow the feedback regulation of ATP phosphoribosyltransferase activity by histidine.</text>
</comment>
<dbReference type="HAMAP" id="MF_00125">
    <property type="entry name" value="HisZ"/>
    <property type="match status" value="1"/>
</dbReference>
<comment type="miscellaneous">
    <text evidence="9">This function is generally fulfilled by the C-terminal part of HisG, which is missing in some bacteria such as this one.</text>
</comment>
<dbReference type="Pfam" id="PF13393">
    <property type="entry name" value="tRNA-synt_His"/>
    <property type="match status" value="1"/>
</dbReference>
<feature type="domain" description="Aminoacyl-transfer RNA synthetases class-II family profile" evidence="11">
    <location>
        <begin position="36"/>
        <end position="342"/>
    </location>
</feature>
<dbReference type="GO" id="GO:0016757">
    <property type="term" value="F:glycosyltransferase activity"/>
    <property type="evidence" value="ECO:0007669"/>
    <property type="project" value="UniProtKB-KW"/>
</dbReference>
<evidence type="ECO:0000313" key="12">
    <source>
        <dbReference type="EMBL" id="GHF23430.1"/>
    </source>
</evidence>
<feature type="binding site" evidence="10">
    <location>
        <begin position="93"/>
        <end position="95"/>
    </location>
    <ligand>
        <name>L-histidine</name>
        <dbReference type="ChEBI" id="CHEBI:57595"/>
    </ligand>
</feature>